<dbReference type="EMBL" id="CP001736">
    <property type="protein sequence ID" value="ADB35036.1"/>
    <property type="molecule type" value="Genomic_DNA"/>
</dbReference>
<dbReference type="RefSeq" id="WP_012923590.1">
    <property type="nucleotide sequence ID" value="NC_013729.1"/>
</dbReference>
<dbReference type="InterPro" id="IPR011009">
    <property type="entry name" value="Kinase-like_dom_sf"/>
</dbReference>
<dbReference type="KEGG" id="kfl:Kfla_6033"/>
<dbReference type="Proteomes" id="UP000007967">
    <property type="component" value="Chromosome"/>
</dbReference>
<evidence type="ECO:0000313" key="3">
    <source>
        <dbReference type="Proteomes" id="UP000007967"/>
    </source>
</evidence>
<dbReference type="InterPro" id="IPR002575">
    <property type="entry name" value="Aminoglycoside_PTrfase"/>
</dbReference>
<keyword evidence="3" id="KW-1185">Reference proteome</keyword>
<dbReference type="HOGENOM" id="CLU_949396_0_0_11"/>
<sequence length="298" mass="32961">MDAGLQLPPEVGVVIAREWGVDCGDGGVRLTGGEDSAAYRVGEVVVRVGPLQRGSAVMEWCHGVAEAAACLGEVVVPLRTDSGASVVRVAGRPVSVWPLVAGRWLELGNPAEVEQAARLLARVHRELRGVQLPPRPEVSYLEPAAEVHDPAGLAGSAEFDRWRDVLRDEQLDRWLGEFWRRAAKQPLHGDYYRGNVLVHDGRIAGLIDWDESWVGAPEMELAGAAREFGEHWSTDLRRAQQFVAWYHDEGGTAAMDDETMVQLIRHRLRAEVVQFADAADPDDDYHARQVQLFSELRP</sequence>
<dbReference type="PANTHER" id="PTHR21310">
    <property type="entry name" value="AMINOGLYCOSIDE PHOSPHOTRANSFERASE-RELATED-RELATED"/>
    <property type="match status" value="1"/>
</dbReference>
<dbReference type="GO" id="GO:0016740">
    <property type="term" value="F:transferase activity"/>
    <property type="evidence" value="ECO:0007669"/>
    <property type="project" value="UniProtKB-KW"/>
</dbReference>
<gene>
    <name evidence="2" type="ordered locus">Kfla_6033</name>
</gene>
<accession>D2PSY4</accession>
<reference evidence="2 3" key="2">
    <citation type="journal article" date="2010" name="Stand. Genomic Sci.">
        <title>Complete genome sequence of Kribbella flavida type strain (IFO 14399).</title>
        <authorList>
            <person name="Pukall R."/>
            <person name="Lapidus A."/>
            <person name="Glavina Del Rio T."/>
            <person name="Copeland A."/>
            <person name="Tice H."/>
            <person name="Cheng J.-F."/>
            <person name="Lucas S."/>
            <person name="Chen F."/>
            <person name="Nolan M."/>
            <person name="LaButti K."/>
            <person name="Pati A."/>
            <person name="Ivanova N."/>
            <person name="Mavrommatis K."/>
            <person name="Mikhailova N."/>
            <person name="Pitluck S."/>
            <person name="Bruce D."/>
            <person name="Goodwin L."/>
            <person name="Land M."/>
            <person name="Hauser L."/>
            <person name="Chang Y.-J."/>
            <person name="Jeffries C.D."/>
            <person name="Chen A."/>
            <person name="Palaniappan K."/>
            <person name="Chain P."/>
            <person name="Rohde M."/>
            <person name="Goeker M."/>
            <person name="Bristow J."/>
            <person name="Eisen J.A."/>
            <person name="Markowitz V."/>
            <person name="Hugenholtz P."/>
            <person name="Kyrpides N.C."/>
            <person name="Klenk H.-P."/>
            <person name="Brettin T."/>
        </authorList>
    </citation>
    <scope>NUCLEOTIDE SEQUENCE [LARGE SCALE GENOMIC DNA]</scope>
    <source>
        <strain evidence="3">DSM 17836 / JCM 10339 / NBRC 14399</strain>
    </source>
</reference>
<dbReference type="Pfam" id="PF01636">
    <property type="entry name" value="APH"/>
    <property type="match status" value="1"/>
</dbReference>
<dbReference type="eggNOG" id="COG2334">
    <property type="taxonomic scope" value="Bacteria"/>
</dbReference>
<dbReference type="Gene3D" id="3.90.1200.10">
    <property type="match status" value="1"/>
</dbReference>
<dbReference type="SUPFAM" id="SSF56112">
    <property type="entry name" value="Protein kinase-like (PK-like)"/>
    <property type="match status" value="1"/>
</dbReference>
<organism evidence="2 3">
    <name type="scientific">Kribbella flavida (strain DSM 17836 / JCM 10339 / NBRC 14399)</name>
    <dbReference type="NCBI Taxonomy" id="479435"/>
    <lineage>
        <taxon>Bacteria</taxon>
        <taxon>Bacillati</taxon>
        <taxon>Actinomycetota</taxon>
        <taxon>Actinomycetes</taxon>
        <taxon>Propionibacteriales</taxon>
        <taxon>Kribbellaceae</taxon>
        <taxon>Kribbella</taxon>
    </lineage>
</organism>
<feature type="domain" description="Aminoglycoside phosphotransferase" evidence="1">
    <location>
        <begin position="29"/>
        <end position="240"/>
    </location>
</feature>
<name>D2PSY4_KRIFD</name>
<evidence type="ECO:0000313" key="2">
    <source>
        <dbReference type="EMBL" id="ADB35036.1"/>
    </source>
</evidence>
<proteinExistence type="predicted"/>
<reference evidence="3" key="1">
    <citation type="submission" date="2009-09" db="EMBL/GenBank/DDBJ databases">
        <title>The complete genome of Kribbella flavida DSM 17836.</title>
        <authorList>
            <consortium name="US DOE Joint Genome Institute (JGI-PGF)"/>
            <person name="Lucas S."/>
            <person name="Copeland A."/>
            <person name="Lapidus A."/>
            <person name="Glavina del Rio T."/>
            <person name="Dalin E."/>
            <person name="Tice H."/>
            <person name="Bruce D."/>
            <person name="Goodwin L."/>
            <person name="Pitluck S."/>
            <person name="Kyrpides N."/>
            <person name="Mavromatis K."/>
            <person name="Ivanova N."/>
            <person name="Saunders E."/>
            <person name="Brettin T."/>
            <person name="Detter J.C."/>
            <person name="Han C."/>
            <person name="Larimer F."/>
            <person name="Land M."/>
            <person name="Hauser L."/>
            <person name="Markowitz V."/>
            <person name="Cheng J.-F."/>
            <person name="Hugenholtz P."/>
            <person name="Woyke T."/>
            <person name="Wu D."/>
            <person name="Pukall R."/>
            <person name="Klenk H.-P."/>
            <person name="Eisen J.A."/>
        </authorList>
    </citation>
    <scope>NUCLEOTIDE SEQUENCE [LARGE SCALE GENOMIC DNA]</scope>
    <source>
        <strain evidence="3">DSM 17836 / JCM 10339 / NBRC 14399</strain>
    </source>
</reference>
<keyword evidence="2" id="KW-0808">Transferase</keyword>
<dbReference type="InterPro" id="IPR051678">
    <property type="entry name" value="AGP_Transferase"/>
</dbReference>
<dbReference type="OrthoDB" id="5185751at2"/>
<protein>
    <submittedName>
        <fullName evidence="2">Aminoglycoside phosphotransferase</fullName>
    </submittedName>
</protein>
<dbReference type="AlphaFoldDB" id="D2PSY4"/>
<evidence type="ECO:0000259" key="1">
    <source>
        <dbReference type="Pfam" id="PF01636"/>
    </source>
</evidence>